<proteinExistence type="predicted"/>
<evidence type="ECO:0000313" key="1">
    <source>
        <dbReference type="EMBL" id="WGH77867.1"/>
    </source>
</evidence>
<protein>
    <recommendedName>
        <fullName evidence="3">Avidin family protein</fullName>
    </recommendedName>
</protein>
<accession>A0ABY8LB69</accession>
<gene>
    <name evidence="1" type="ORF">P8627_12600</name>
</gene>
<reference evidence="1 2" key="1">
    <citation type="submission" date="2023-04" db="EMBL/GenBank/DDBJ databases">
        <title>Jannaschia ovalis sp. nov., a marine bacterium isolated from sea tidal flat.</title>
        <authorList>
            <person name="Kwon D.Y."/>
            <person name="Kim J.-J."/>
        </authorList>
    </citation>
    <scope>NUCLEOTIDE SEQUENCE [LARGE SCALE GENOMIC DNA]</scope>
    <source>
        <strain evidence="1 2">GRR-S6-38</strain>
    </source>
</reference>
<evidence type="ECO:0000313" key="2">
    <source>
        <dbReference type="Proteomes" id="UP001243420"/>
    </source>
</evidence>
<name>A0ABY8LB69_9RHOB</name>
<dbReference type="RefSeq" id="WP_279964482.1">
    <property type="nucleotide sequence ID" value="NZ_CP122537.1"/>
</dbReference>
<evidence type="ECO:0008006" key="3">
    <source>
        <dbReference type="Google" id="ProtNLM"/>
    </source>
</evidence>
<organism evidence="1 2">
    <name type="scientific">Jannaschia ovalis</name>
    <dbReference type="NCBI Taxonomy" id="3038773"/>
    <lineage>
        <taxon>Bacteria</taxon>
        <taxon>Pseudomonadati</taxon>
        <taxon>Pseudomonadota</taxon>
        <taxon>Alphaproteobacteria</taxon>
        <taxon>Rhodobacterales</taxon>
        <taxon>Roseobacteraceae</taxon>
        <taxon>Jannaschia</taxon>
    </lineage>
</organism>
<keyword evidence="2" id="KW-1185">Reference proteome</keyword>
<dbReference type="EMBL" id="CP122537">
    <property type="protein sequence ID" value="WGH77867.1"/>
    <property type="molecule type" value="Genomic_DNA"/>
</dbReference>
<sequence length="161" mass="17323">MTQILQVVAIGLATLGTGAATMSVMNEDIPDLQVPEGAWSSSGALDGRAFVVLGSDIESGAVLEDELLFRDGTFQSVDCQNYCDFGWSDYRTKVIDDVIHFTATTICPDAPHTVVFYGQVVGDTITLEGTWTTRRWYWTNQIALEASGTATDFDAAIAVSG</sequence>
<dbReference type="Proteomes" id="UP001243420">
    <property type="component" value="Chromosome"/>
</dbReference>